<dbReference type="InterPro" id="IPR017927">
    <property type="entry name" value="FAD-bd_FR_type"/>
</dbReference>
<dbReference type="Gene3D" id="2.40.30.10">
    <property type="entry name" value="Translation factors"/>
    <property type="match status" value="1"/>
</dbReference>
<dbReference type="InterPro" id="IPR036388">
    <property type="entry name" value="WH-like_DNA-bd_sf"/>
</dbReference>
<gene>
    <name evidence="2" type="ORF">EWH70_12920</name>
</gene>
<dbReference type="EMBL" id="SFCC01000006">
    <property type="protein sequence ID" value="RZQ63351.1"/>
    <property type="molecule type" value="Genomic_DNA"/>
</dbReference>
<dbReference type="RefSeq" id="WP_130475604.1">
    <property type="nucleotide sequence ID" value="NZ_SFCC01000006.1"/>
</dbReference>
<dbReference type="Gene3D" id="1.10.10.10">
    <property type="entry name" value="Winged helix-like DNA-binding domain superfamily/Winged helix DNA-binding domain"/>
    <property type="match status" value="1"/>
</dbReference>
<keyword evidence="3" id="KW-1185">Reference proteome</keyword>
<dbReference type="SUPFAM" id="SSF46785">
    <property type="entry name" value="Winged helix' DNA-binding domain"/>
    <property type="match status" value="1"/>
</dbReference>
<reference evidence="2 3" key="1">
    <citation type="submission" date="2019-02" db="EMBL/GenBank/DDBJ databases">
        <title>Draft genome sequence of Amycolatopsis sp. 8-3EHSu isolated from roots of Suaeda maritima.</title>
        <authorList>
            <person name="Duangmal K."/>
            <person name="Chantavorakit T."/>
        </authorList>
    </citation>
    <scope>NUCLEOTIDE SEQUENCE [LARGE SCALE GENOMIC DNA]</scope>
    <source>
        <strain evidence="2 3">8-3EHSu</strain>
    </source>
</reference>
<dbReference type="Pfam" id="PF08021">
    <property type="entry name" value="FAD_binding_9"/>
    <property type="match status" value="1"/>
</dbReference>
<dbReference type="SUPFAM" id="SSF63380">
    <property type="entry name" value="Riboflavin synthase domain-like"/>
    <property type="match status" value="1"/>
</dbReference>
<dbReference type="PROSITE" id="PS51384">
    <property type="entry name" value="FAD_FR"/>
    <property type="match status" value="1"/>
</dbReference>
<sequence length="516" mass="55912">MRTFPVILRELTVLRVSDPSPAMRRVTLGGEQLRPFHRDGLDLPGFVSDGFDDHVKILLPPPGRTEPELPVQHRTGIDWPHSHTRVNRDYTPRRWDPRAGELDLDFVLHGDGPAARWARTAAPGDRLHLVGPKSSLDLPSDVDFVLLAGDETALPAIGRFLDERPLDCPVRVVVEITHDGADAYPLDTSGDVEVTWLRRPSTVADYVTGMPWPYEKPYVWCGGEATSLKPLRRWCTYTRELPRERVNITGYWRTSRNDTLRLLLDPLPGHAVRAAVRTGLIQAVAAKPRSVADLAAETGCPEQGLGLLARYLGTIGLLEVTGDVVGLAPLGEDLLDDERLLHGLETDADSALVKLPEAVRAGGPAGPAVDSPDRLRSLVFLAGGITDSPAWRPGEAVRITGPGAGLVREAVGDTVRLAEPAGTTVCALALGGLPDDDAVALLRSFAGTRVLLVEHAEDDEPGGRAELSHALRHWAATGAPPRKPSDLTVLAERAGYTVTSVRHLGWDHLLVELTSR</sequence>
<dbReference type="CDD" id="cd06193">
    <property type="entry name" value="siderophore_interacting"/>
    <property type="match status" value="1"/>
</dbReference>
<name>A0A4Q7J6S9_9PSEU</name>
<feature type="domain" description="FAD-binding FR-type" evidence="1">
    <location>
        <begin position="6"/>
        <end position="139"/>
    </location>
</feature>
<dbReference type="InterPro" id="IPR013113">
    <property type="entry name" value="SIP_FAD-bd"/>
</dbReference>
<dbReference type="PANTHER" id="PTHR30157:SF0">
    <property type="entry name" value="NADPH-DEPENDENT FERRIC-CHELATE REDUCTASE"/>
    <property type="match status" value="1"/>
</dbReference>
<evidence type="ECO:0000313" key="3">
    <source>
        <dbReference type="Proteomes" id="UP000292003"/>
    </source>
</evidence>
<proteinExistence type="predicted"/>
<dbReference type="Pfam" id="PF04954">
    <property type="entry name" value="SIP"/>
    <property type="match status" value="1"/>
</dbReference>
<dbReference type="GO" id="GO:0016491">
    <property type="term" value="F:oxidoreductase activity"/>
    <property type="evidence" value="ECO:0007669"/>
    <property type="project" value="InterPro"/>
</dbReference>
<dbReference type="AlphaFoldDB" id="A0A4Q7J6S9"/>
<dbReference type="Gene3D" id="3.40.50.80">
    <property type="entry name" value="Nucleotide-binding domain of ferredoxin-NADP reductase (FNR) module"/>
    <property type="match status" value="1"/>
</dbReference>
<accession>A0A4Q7J6S9</accession>
<dbReference type="OrthoDB" id="3291337at2"/>
<evidence type="ECO:0000313" key="2">
    <source>
        <dbReference type="EMBL" id="RZQ63351.1"/>
    </source>
</evidence>
<protein>
    <submittedName>
        <fullName evidence="2">Siderophore-interacting protein</fullName>
    </submittedName>
</protein>
<organism evidence="2 3">
    <name type="scientific">Amycolatopsis suaedae</name>
    <dbReference type="NCBI Taxonomy" id="2510978"/>
    <lineage>
        <taxon>Bacteria</taxon>
        <taxon>Bacillati</taxon>
        <taxon>Actinomycetota</taxon>
        <taxon>Actinomycetes</taxon>
        <taxon>Pseudonocardiales</taxon>
        <taxon>Pseudonocardiaceae</taxon>
        <taxon>Amycolatopsis</taxon>
    </lineage>
</organism>
<dbReference type="Proteomes" id="UP000292003">
    <property type="component" value="Unassembled WGS sequence"/>
</dbReference>
<dbReference type="InterPro" id="IPR039261">
    <property type="entry name" value="FNR_nucleotide-bd"/>
</dbReference>
<comment type="caution">
    <text evidence="2">The sequence shown here is derived from an EMBL/GenBank/DDBJ whole genome shotgun (WGS) entry which is preliminary data.</text>
</comment>
<evidence type="ECO:0000259" key="1">
    <source>
        <dbReference type="PROSITE" id="PS51384"/>
    </source>
</evidence>
<dbReference type="InterPro" id="IPR039374">
    <property type="entry name" value="SIP_fam"/>
</dbReference>
<dbReference type="PANTHER" id="PTHR30157">
    <property type="entry name" value="FERRIC REDUCTASE, NADPH-DEPENDENT"/>
    <property type="match status" value="1"/>
</dbReference>
<dbReference type="InterPro" id="IPR036390">
    <property type="entry name" value="WH_DNA-bd_sf"/>
</dbReference>
<dbReference type="InterPro" id="IPR007037">
    <property type="entry name" value="SIP_rossman_dom"/>
</dbReference>
<dbReference type="InterPro" id="IPR017938">
    <property type="entry name" value="Riboflavin_synthase-like_b-brl"/>
</dbReference>